<feature type="compositionally biased region" description="Gly residues" evidence="6">
    <location>
        <begin position="600"/>
        <end position="632"/>
    </location>
</feature>
<sequence>MTLAAAAVVPFAMAPDGPDRTPRPVRGAAAGAPVAAADQIRAREWHLETVRAERAWKWSTGQDVTVAVLDTGVDANHPDLVGSVVNGPDLTGGGRPPGTRYWGLHGTSMASIIAGHGHGRAGSEGIIGVAPQSRVLSIRVTLENDDPLRREHRREAGDGDAIAQGIRYAVDHGADIINMSLGGGQQYYNGTPAQASAIRYALNRGVVLIASAGNDGSTANRKNFPAAYPGVIAVGALDRRLRLWEDSNRHSHVSVCAPGVDIVSADNGKGYVVGTGTSASSAIVAGVAALVRARYPKLTPDEVRRALVQGSPARPGHPTGFAGCPGTVDAVRTLLAAHSLNKVSTGPVQTPTPVPTPEPVAEPEGEGTGMLLPLVLGGGGVLLLVGVTLGWRQRGRREDDDEETMPEYGLPGPPPDPVPRSPARPPAAAPPSGGDGPPMAPVNAPLWQNNQVAPPSGYTDPGAPVRFDPPPTPGAPPPDVAPPPVRFEPRPPPHPSGGPAGPDAPPVSNGHDFGGANVLDGTARNATSETNGSRAGGAAFAGDGMFTGGDPHGTIPGTPPAGRMPADGGTFPDEAAAGAPAGGTPLGGMPAGRGTFAGEAAGGSHAGGAPAGEALGGGTPTGGMPADGGGFAGDAVSSGDEANGTAASGGRFAGGGAAGASRASVDGTPVGGEFAGGSANAPGGVGEDAGTGEDRGAGEIPIFDDEAWERFRRSALGGTGVRDASPRPAVPTPLPAGGPEPGRPPATPGEAPRDGAGPVHAPSGTTPAAPDGPAGRGEAAPGDEEEYRPPWW</sequence>
<dbReference type="PANTHER" id="PTHR43806:SF11">
    <property type="entry name" value="CEREVISIN-RELATED"/>
    <property type="match status" value="1"/>
</dbReference>
<dbReference type="SUPFAM" id="SSF52743">
    <property type="entry name" value="Subtilisin-like"/>
    <property type="match status" value="1"/>
</dbReference>
<keyword evidence="4 5" id="KW-0720">Serine protease</keyword>
<evidence type="ECO:0000256" key="3">
    <source>
        <dbReference type="ARBA" id="ARBA00022801"/>
    </source>
</evidence>
<feature type="compositionally biased region" description="Pro residues" evidence="6">
    <location>
        <begin position="411"/>
        <end position="429"/>
    </location>
</feature>
<evidence type="ECO:0000256" key="6">
    <source>
        <dbReference type="SAM" id="MobiDB-lite"/>
    </source>
</evidence>
<dbReference type="InterPro" id="IPR036852">
    <property type="entry name" value="Peptidase_S8/S53_dom_sf"/>
</dbReference>
<dbReference type="RefSeq" id="WP_378300975.1">
    <property type="nucleotide sequence ID" value="NZ_JBHTJA010000042.1"/>
</dbReference>
<feature type="active site" description="Charge relay system" evidence="5">
    <location>
        <position position="278"/>
    </location>
</feature>
<dbReference type="InterPro" id="IPR050131">
    <property type="entry name" value="Peptidase_S8_subtilisin-like"/>
</dbReference>
<dbReference type="InterPro" id="IPR023827">
    <property type="entry name" value="Peptidase_S8_Asp-AS"/>
</dbReference>
<feature type="active site" description="Charge relay system" evidence="5">
    <location>
        <position position="70"/>
    </location>
</feature>
<evidence type="ECO:0000256" key="1">
    <source>
        <dbReference type="ARBA" id="ARBA00011073"/>
    </source>
</evidence>
<evidence type="ECO:0000313" key="9">
    <source>
        <dbReference type="Proteomes" id="UP001596972"/>
    </source>
</evidence>
<dbReference type="PRINTS" id="PR00723">
    <property type="entry name" value="SUBTILISIN"/>
</dbReference>
<feature type="compositionally biased region" description="Pro residues" evidence="6">
    <location>
        <begin position="350"/>
        <end position="360"/>
    </location>
</feature>
<organism evidence="8 9">
    <name type="scientific">Actinomadura sediminis</name>
    <dbReference type="NCBI Taxonomy" id="1038904"/>
    <lineage>
        <taxon>Bacteria</taxon>
        <taxon>Bacillati</taxon>
        <taxon>Actinomycetota</taxon>
        <taxon>Actinomycetes</taxon>
        <taxon>Streptosporangiales</taxon>
        <taxon>Thermomonosporaceae</taxon>
        <taxon>Actinomadura</taxon>
    </lineage>
</organism>
<comment type="caution">
    <text evidence="8">The sequence shown here is derived from an EMBL/GenBank/DDBJ whole genome shotgun (WGS) entry which is preliminary data.</text>
</comment>
<comment type="similarity">
    <text evidence="1 5">Belongs to the peptidase S8 family.</text>
</comment>
<protein>
    <submittedName>
        <fullName evidence="8">S8 family serine peptidase</fullName>
    </submittedName>
</protein>
<keyword evidence="2 5" id="KW-0645">Protease</keyword>
<evidence type="ECO:0000256" key="5">
    <source>
        <dbReference type="PROSITE-ProRule" id="PRU01240"/>
    </source>
</evidence>
<reference evidence="9" key="1">
    <citation type="journal article" date="2019" name="Int. J. Syst. Evol. Microbiol.">
        <title>The Global Catalogue of Microorganisms (GCM) 10K type strain sequencing project: providing services to taxonomists for standard genome sequencing and annotation.</title>
        <authorList>
            <consortium name="The Broad Institute Genomics Platform"/>
            <consortium name="The Broad Institute Genome Sequencing Center for Infectious Disease"/>
            <person name="Wu L."/>
            <person name="Ma J."/>
        </authorList>
    </citation>
    <scope>NUCLEOTIDE SEQUENCE [LARGE SCALE GENOMIC DNA]</scope>
    <source>
        <strain evidence="9">JCM 31202</strain>
    </source>
</reference>
<feature type="compositionally biased region" description="Gly residues" evidence="6">
    <location>
        <begin position="580"/>
        <end position="591"/>
    </location>
</feature>
<feature type="domain" description="Peptidase S8/S53" evidence="7">
    <location>
        <begin position="61"/>
        <end position="311"/>
    </location>
</feature>
<feature type="compositionally biased region" description="Polar residues" evidence="6">
    <location>
        <begin position="524"/>
        <end position="533"/>
    </location>
</feature>
<feature type="compositionally biased region" description="Pro residues" evidence="6">
    <location>
        <begin position="728"/>
        <end position="747"/>
    </location>
</feature>
<accession>A0ABW3ESL5</accession>
<gene>
    <name evidence="8" type="ORF">ACFQ11_20610</name>
</gene>
<dbReference type="PROSITE" id="PS51892">
    <property type="entry name" value="SUBTILASE"/>
    <property type="match status" value="1"/>
</dbReference>
<dbReference type="PROSITE" id="PS00136">
    <property type="entry name" value="SUBTILASE_ASP"/>
    <property type="match status" value="1"/>
</dbReference>
<dbReference type="EMBL" id="JBHTJA010000042">
    <property type="protein sequence ID" value="MFD0902815.1"/>
    <property type="molecule type" value="Genomic_DNA"/>
</dbReference>
<dbReference type="InterPro" id="IPR000209">
    <property type="entry name" value="Peptidase_S8/S53_dom"/>
</dbReference>
<name>A0ABW3ESL5_9ACTN</name>
<dbReference type="PANTHER" id="PTHR43806">
    <property type="entry name" value="PEPTIDASE S8"/>
    <property type="match status" value="1"/>
</dbReference>
<evidence type="ECO:0000259" key="7">
    <source>
        <dbReference type="Pfam" id="PF00082"/>
    </source>
</evidence>
<feature type="region of interest" description="Disordered" evidence="6">
    <location>
        <begin position="395"/>
        <end position="792"/>
    </location>
</feature>
<proteinExistence type="inferred from homology"/>
<dbReference type="InterPro" id="IPR015500">
    <property type="entry name" value="Peptidase_S8_subtilisin-rel"/>
</dbReference>
<evidence type="ECO:0000256" key="4">
    <source>
        <dbReference type="ARBA" id="ARBA00022825"/>
    </source>
</evidence>
<evidence type="ECO:0000313" key="8">
    <source>
        <dbReference type="EMBL" id="MFD0902815.1"/>
    </source>
</evidence>
<dbReference type="Gene3D" id="3.40.50.200">
    <property type="entry name" value="Peptidase S8/S53 domain"/>
    <property type="match status" value="1"/>
</dbReference>
<feature type="active site" description="Charge relay system" evidence="5">
    <location>
        <position position="105"/>
    </location>
</feature>
<keyword evidence="9" id="KW-1185">Reference proteome</keyword>
<feature type="region of interest" description="Disordered" evidence="6">
    <location>
        <begin position="343"/>
        <end position="364"/>
    </location>
</feature>
<feature type="compositionally biased region" description="Pro residues" evidence="6">
    <location>
        <begin position="467"/>
        <end position="496"/>
    </location>
</feature>
<dbReference type="Proteomes" id="UP001596972">
    <property type="component" value="Unassembled WGS sequence"/>
</dbReference>
<keyword evidence="3 5" id="KW-0378">Hydrolase</keyword>
<dbReference type="Pfam" id="PF00082">
    <property type="entry name" value="Peptidase_S8"/>
    <property type="match status" value="1"/>
</dbReference>
<evidence type="ECO:0000256" key="2">
    <source>
        <dbReference type="ARBA" id="ARBA00022670"/>
    </source>
</evidence>